<dbReference type="OrthoDB" id="3690045at2759"/>
<dbReference type="Proteomes" id="UP000219338">
    <property type="component" value="Unassembled WGS sequence"/>
</dbReference>
<reference evidence="8" key="1">
    <citation type="journal article" date="2017" name="Nat. Ecol. Evol.">
        <title>Genome expansion and lineage-specific genetic innovations in the forest pathogenic fungi Armillaria.</title>
        <authorList>
            <person name="Sipos G."/>
            <person name="Prasanna A.N."/>
            <person name="Walter M.C."/>
            <person name="O'Connor E."/>
            <person name="Balint B."/>
            <person name="Krizsan K."/>
            <person name="Kiss B."/>
            <person name="Hess J."/>
            <person name="Varga T."/>
            <person name="Slot J."/>
            <person name="Riley R."/>
            <person name="Boka B."/>
            <person name="Rigling D."/>
            <person name="Barry K."/>
            <person name="Lee J."/>
            <person name="Mihaltcheva S."/>
            <person name="LaButti K."/>
            <person name="Lipzen A."/>
            <person name="Waldron R."/>
            <person name="Moloney N.M."/>
            <person name="Sperisen C."/>
            <person name="Kredics L."/>
            <person name="Vagvoelgyi C."/>
            <person name="Patrignani A."/>
            <person name="Fitzpatrick D."/>
            <person name="Nagy I."/>
            <person name="Doyle S."/>
            <person name="Anderson J.B."/>
            <person name="Grigoriev I.V."/>
            <person name="Gueldener U."/>
            <person name="Muensterkoetter M."/>
            <person name="Nagy L.G."/>
        </authorList>
    </citation>
    <scope>NUCLEOTIDE SEQUENCE [LARGE SCALE GENOMIC DNA]</scope>
    <source>
        <strain evidence="8">C18/9</strain>
    </source>
</reference>
<keyword evidence="8" id="KW-1185">Reference proteome</keyword>
<evidence type="ECO:0000256" key="2">
    <source>
        <dbReference type="ARBA" id="ARBA00022741"/>
    </source>
</evidence>
<feature type="domain" description="IRG-type G" evidence="6">
    <location>
        <begin position="733"/>
        <end position="938"/>
    </location>
</feature>
<feature type="compositionally biased region" description="Pro residues" evidence="5">
    <location>
        <begin position="477"/>
        <end position="495"/>
    </location>
</feature>
<evidence type="ECO:0000256" key="5">
    <source>
        <dbReference type="SAM" id="MobiDB-lite"/>
    </source>
</evidence>
<evidence type="ECO:0000313" key="8">
    <source>
        <dbReference type="Proteomes" id="UP000219338"/>
    </source>
</evidence>
<evidence type="ECO:0000256" key="3">
    <source>
        <dbReference type="ARBA" id="ARBA00022801"/>
    </source>
</evidence>
<evidence type="ECO:0000256" key="4">
    <source>
        <dbReference type="ARBA" id="ARBA00023134"/>
    </source>
</evidence>
<dbReference type="AlphaFoldDB" id="A0A284QTE3"/>
<evidence type="ECO:0000313" key="7">
    <source>
        <dbReference type="EMBL" id="SJK99673.1"/>
    </source>
</evidence>
<keyword evidence="4" id="KW-0342">GTP-binding</keyword>
<dbReference type="Gene3D" id="3.40.50.300">
    <property type="entry name" value="P-loop containing nucleotide triphosphate hydrolases"/>
    <property type="match status" value="1"/>
</dbReference>
<dbReference type="InterPro" id="IPR051515">
    <property type="entry name" value="IRG"/>
</dbReference>
<gene>
    <name evidence="7" type="ORF">ARMOST_02984</name>
</gene>
<feature type="compositionally biased region" description="Polar residues" evidence="5">
    <location>
        <begin position="1"/>
        <end position="20"/>
    </location>
</feature>
<dbReference type="STRING" id="47428.A0A284QTE3"/>
<comment type="similarity">
    <text evidence="1">Belongs to the TRAFAC class dynamin-like GTPase superfamily. IRG family.</text>
</comment>
<feature type="compositionally biased region" description="Basic and acidic residues" evidence="5">
    <location>
        <begin position="653"/>
        <end position="671"/>
    </location>
</feature>
<feature type="region of interest" description="Disordered" evidence="5">
    <location>
        <begin position="399"/>
        <end position="521"/>
    </location>
</feature>
<dbReference type="InterPro" id="IPR030385">
    <property type="entry name" value="G_IRG_dom"/>
</dbReference>
<feature type="compositionally biased region" description="Basic and acidic residues" evidence="5">
    <location>
        <begin position="631"/>
        <end position="643"/>
    </location>
</feature>
<evidence type="ECO:0000256" key="1">
    <source>
        <dbReference type="ARBA" id="ARBA00005429"/>
    </source>
</evidence>
<name>A0A284QTE3_ARMOS</name>
<dbReference type="GO" id="GO:0003924">
    <property type="term" value="F:GTPase activity"/>
    <property type="evidence" value="ECO:0007669"/>
    <property type="project" value="TreeGrafter"/>
</dbReference>
<sequence>MDSVAGSSGHQQVIFQNENITAAAAENQGQGGASAPVQEKRRPGRPKGSGKKYPDGAPPKIKRPVGRPRKDGFPAGSVNPPRPSRKPTQNDSAVLALIASGNPYLDVKRPMFQSLQDPNFDGEDWMELSRTKPGVFINTLIGFLAEPNPVSPAGTVEDAFKTHLGSLVSPRNQSQSLPSLYSVLRTFWLPMSPTYFCLTGANTSRPLLEFRFLYWDPQPLVFNGISCPSCTTPLINKGRITSGPVKIYDLERPFFVIGCEYVCNSPACMSACPEGRKFASTDPAIFRSLPNTLAEEFPARLRQFEGDLGSGPEVWNWQAIGVSKALWNMVQGSLRSGVRKEVILQIISSIQHGVAEPTALVAEEEEEEEPQEQNQMIEDTVQHPPMAQGTPAEYAEAWKAHAGHSASAEPDTPSVAGSSAGPGQAYMYPQPQPQPQPQGGHFSSAFRVPPYFAPSAKVGQSSSSAVANSVTTTGPSNPNPISPPPPLGNEPPNPPAKRAYPFLDEESGSVDGPRKRNPRHCSKCETAERLIATEERIGGMYAQTEGGDLCYIAESMGNGGSARRRRREEHNRAMAAIEEQHRRQEAERAEAQRRAEQLERERQALAERLRIEQEKARRAAELAEQLERERQAQAERIRAHQAEAQRAAQHAQQLEREKQEQAENARREQEAAQRAAQAVNELQEQMRKKEAEMKEVLEAQKETESKWHSGIRPVEWPSKEKYEETKRRYYTEGKFHLAITGLSGTGKSSLINAFRGIWDEEEGAATTDIVESTSVVTRYPDPNPDNPFIWFDVPGSGTLACSDWTYFNDQGLYIFDAIIILFNDRFTATDIAILKNSERYNIPTYIVRSKSDVHIENIIKKKRRGAGARRDPASILHEACKEYLTRSQESVRSNLMKNDPPIQSKKFYAVSRDTLTMVVREEPLEDILVLNESDLLKDLLQDAYSRADGTEKSRGTMADLIVGFFTN</sequence>
<dbReference type="GO" id="GO:0016020">
    <property type="term" value="C:membrane"/>
    <property type="evidence" value="ECO:0007669"/>
    <property type="project" value="InterPro"/>
</dbReference>
<keyword evidence="3" id="KW-0378">Hydrolase</keyword>
<dbReference type="GO" id="GO:0005525">
    <property type="term" value="F:GTP binding"/>
    <property type="evidence" value="ECO:0007669"/>
    <property type="project" value="UniProtKB-KW"/>
</dbReference>
<dbReference type="SUPFAM" id="SSF52540">
    <property type="entry name" value="P-loop containing nucleoside triphosphate hydrolases"/>
    <property type="match status" value="1"/>
</dbReference>
<organism evidence="7 8">
    <name type="scientific">Armillaria ostoyae</name>
    <name type="common">Armillaria root rot fungus</name>
    <dbReference type="NCBI Taxonomy" id="47428"/>
    <lineage>
        <taxon>Eukaryota</taxon>
        <taxon>Fungi</taxon>
        <taxon>Dikarya</taxon>
        <taxon>Basidiomycota</taxon>
        <taxon>Agaricomycotina</taxon>
        <taxon>Agaricomycetes</taxon>
        <taxon>Agaricomycetidae</taxon>
        <taxon>Agaricales</taxon>
        <taxon>Marasmiineae</taxon>
        <taxon>Physalacriaceae</taxon>
        <taxon>Armillaria</taxon>
    </lineage>
</organism>
<protein>
    <recommendedName>
        <fullName evidence="6">IRG-type G domain-containing protein</fullName>
    </recommendedName>
</protein>
<dbReference type="InterPro" id="IPR007743">
    <property type="entry name" value="Immunity-related_GTPase-like"/>
</dbReference>
<dbReference type="EMBL" id="FUEG01000002">
    <property type="protein sequence ID" value="SJK99673.1"/>
    <property type="molecule type" value="Genomic_DNA"/>
</dbReference>
<dbReference type="InterPro" id="IPR027417">
    <property type="entry name" value="P-loop_NTPase"/>
</dbReference>
<dbReference type="PROSITE" id="PS51716">
    <property type="entry name" value="G_IRG"/>
    <property type="match status" value="1"/>
</dbReference>
<feature type="region of interest" description="Disordered" evidence="5">
    <location>
        <begin position="1"/>
        <end position="90"/>
    </location>
</feature>
<accession>A0A284QTE3</accession>
<dbReference type="PANTHER" id="PTHR32341">
    <property type="entry name" value="INTERFERON-INDUCIBLE GTPASE"/>
    <property type="match status" value="1"/>
</dbReference>
<keyword evidence="2" id="KW-0547">Nucleotide-binding</keyword>
<evidence type="ECO:0000259" key="6">
    <source>
        <dbReference type="PROSITE" id="PS51716"/>
    </source>
</evidence>
<proteinExistence type="inferred from homology"/>
<feature type="region of interest" description="Disordered" evidence="5">
    <location>
        <begin position="631"/>
        <end position="681"/>
    </location>
</feature>
<dbReference type="Pfam" id="PF05049">
    <property type="entry name" value="IIGP"/>
    <property type="match status" value="1"/>
</dbReference>
<dbReference type="PANTHER" id="PTHR32341:SF17">
    <property type="entry name" value="IRG-TYPE G DOMAIN-CONTAINING PROTEIN"/>
    <property type="match status" value="1"/>
</dbReference>
<feature type="compositionally biased region" description="Low complexity" evidence="5">
    <location>
        <begin position="461"/>
        <end position="476"/>
    </location>
</feature>